<feature type="compositionally biased region" description="Polar residues" evidence="2">
    <location>
        <begin position="9"/>
        <end position="41"/>
    </location>
</feature>
<dbReference type="Gene3D" id="3.30.428.10">
    <property type="entry name" value="HIT-like"/>
    <property type="match status" value="1"/>
</dbReference>
<dbReference type="GO" id="GO:0000398">
    <property type="term" value="P:mRNA splicing, via spliceosome"/>
    <property type="evidence" value="ECO:0007669"/>
    <property type="project" value="TreeGrafter"/>
</dbReference>
<feature type="region of interest" description="Disordered" evidence="2">
    <location>
        <begin position="9"/>
        <end position="58"/>
    </location>
</feature>
<sequence length="262" mass="30290">NPFIDVQLESSNALSNKPESSDTSTQFFYDLSQKSDNQNRGYNKRKRQQNSEFRERKQRQMDPQECWFCLASPQVEKHLIISIGDHSYLAMAKGGLTDEHLLILPIDHMRSTIELESEDVLTELNRFKAALIKYFDSKQESVVFFERNFKSSHLQIQCVSIPKSKAQDLKSVVLEMTEKRNLKFNELSNDMELKDVLSPGIPYFYMELPDGKLFTRINTSEAFFPIQLGRELLAHSSILDCPDRVDWKRCSLPDDEAIAIAN</sequence>
<keyword evidence="6" id="KW-1185">Reference proteome</keyword>
<protein>
    <recommendedName>
        <fullName evidence="7">CWF19-like protein 1</fullName>
    </recommendedName>
</protein>
<dbReference type="Pfam" id="PF04677">
    <property type="entry name" value="CwfJ_C_1"/>
    <property type="match status" value="1"/>
</dbReference>
<dbReference type="InterPro" id="IPR006767">
    <property type="entry name" value="Cwf19-like_C_dom-2"/>
</dbReference>
<dbReference type="EMBL" id="CAJPIZ010044513">
    <property type="protein sequence ID" value="CAG2122113.1"/>
    <property type="molecule type" value="Genomic_DNA"/>
</dbReference>
<comment type="similarity">
    <text evidence="1">Belongs to the CWF19 family.</text>
</comment>
<accession>A0A7R9QKA7</accession>
<dbReference type="PANTHER" id="PTHR12072">
    <property type="entry name" value="CWF19, CELL CYCLE CONTROL PROTEIN"/>
    <property type="match status" value="1"/>
</dbReference>
<evidence type="ECO:0008006" key="7">
    <source>
        <dbReference type="Google" id="ProtNLM"/>
    </source>
</evidence>
<proteinExistence type="inferred from homology"/>
<dbReference type="GO" id="GO:0071014">
    <property type="term" value="C:post-mRNA release spliceosomal complex"/>
    <property type="evidence" value="ECO:0007669"/>
    <property type="project" value="TreeGrafter"/>
</dbReference>
<feature type="domain" description="Cwf19-like C-terminal" evidence="4">
    <location>
        <begin position="55"/>
        <end position="171"/>
    </location>
</feature>
<dbReference type="GO" id="GO:0061632">
    <property type="term" value="F:RNA lariat debranching enzyme activator activity"/>
    <property type="evidence" value="ECO:0007669"/>
    <property type="project" value="TreeGrafter"/>
</dbReference>
<name>A0A7R9QKA7_9ACAR</name>
<organism evidence="5">
    <name type="scientific">Medioppia subpectinata</name>
    <dbReference type="NCBI Taxonomy" id="1979941"/>
    <lineage>
        <taxon>Eukaryota</taxon>
        <taxon>Metazoa</taxon>
        <taxon>Ecdysozoa</taxon>
        <taxon>Arthropoda</taxon>
        <taxon>Chelicerata</taxon>
        <taxon>Arachnida</taxon>
        <taxon>Acari</taxon>
        <taxon>Acariformes</taxon>
        <taxon>Sarcoptiformes</taxon>
        <taxon>Oribatida</taxon>
        <taxon>Brachypylina</taxon>
        <taxon>Oppioidea</taxon>
        <taxon>Oppiidae</taxon>
        <taxon>Medioppia</taxon>
    </lineage>
</organism>
<feature type="non-terminal residue" evidence="5">
    <location>
        <position position="262"/>
    </location>
</feature>
<feature type="non-terminal residue" evidence="5">
    <location>
        <position position="1"/>
    </location>
</feature>
<evidence type="ECO:0000313" key="6">
    <source>
        <dbReference type="Proteomes" id="UP000759131"/>
    </source>
</evidence>
<evidence type="ECO:0000256" key="1">
    <source>
        <dbReference type="ARBA" id="ARBA00006795"/>
    </source>
</evidence>
<dbReference type="EMBL" id="OC899088">
    <property type="protein sequence ID" value="CAD7648706.1"/>
    <property type="molecule type" value="Genomic_DNA"/>
</dbReference>
<feature type="domain" description="Cwf19-like protein C-terminal" evidence="3">
    <location>
        <begin position="181"/>
        <end position="254"/>
    </location>
</feature>
<dbReference type="SUPFAM" id="SSF54197">
    <property type="entry name" value="HIT-like"/>
    <property type="match status" value="1"/>
</dbReference>
<dbReference type="Proteomes" id="UP000759131">
    <property type="component" value="Unassembled WGS sequence"/>
</dbReference>
<evidence type="ECO:0000259" key="4">
    <source>
        <dbReference type="Pfam" id="PF04677"/>
    </source>
</evidence>
<reference evidence="5" key="1">
    <citation type="submission" date="2020-11" db="EMBL/GenBank/DDBJ databases">
        <authorList>
            <person name="Tran Van P."/>
        </authorList>
    </citation>
    <scope>NUCLEOTIDE SEQUENCE</scope>
</reference>
<dbReference type="OrthoDB" id="444325at2759"/>
<gene>
    <name evidence="5" type="ORF">OSB1V03_LOCUS22059</name>
</gene>
<dbReference type="InterPro" id="IPR040194">
    <property type="entry name" value="Cwf19-like"/>
</dbReference>
<evidence type="ECO:0000259" key="3">
    <source>
        <dbReference type="Pfam" id="PF04676"/>
    </source>
</evidence>
<dbReference type="Pfam" id="PF04676">
    <property type="entry name" value="CwfJ_C_2"/>
    <property type="match status" value="1"/>
</dbReference>
<dbReference type="AlphaFoldDB" id="A0A7R9QKA7"/>
<evidence type="ECO:0000313" key="5">
    <source>
        <dbReference type="EMBL" id="CAD7648706.1"/>
    </source>
</evidence>
<dbReference type="PANTHER" id="PTHR12072:SF4">
    <property type="entry name" value="CWF19-LIKE PROTEIN 1"/>
    <property type="match status" value="1"/>
</dbReference>
<evidence type="ECO:0000256" key="2">
    <source>
        <dbReference type="SAM" id="MobiDB-lite"/>
    </source>
</evidence>
<dbReference type="InterPro" id="IPR006768">
    <property type="entry name" value="Cwf19-like_C_dom-1"/>
</dbReference>
<dbReference type="InterPro" id="IPR036265">
    <property type="entry name" value="HIT-like_sf"/>
</dbReference>